<dbReference type="InterPro" id="IPR058982">
    <property type="entry name" value="Beta-barrel_AprE"/>
</dbReference>
<keyword evidence="5 9" id="KW-0997">Cell inner membrane</keyword>
<evidence type="ECO:0000256" key="3">
    <source>
        <dbReference type="ARBA" id="ARBA00022448"/>
    </source>
</evidence>
<dbReference type="PRINTS" id="PR01490">
    <property type="entry name" value="RTXTOXIND"/>
</dbReference>
<comment type="similarity">
    <text evidence="2 9">Belongs to the membrane fusion protein (MFP) (TC 8.A.1) family.</text>
</comment>
<dbReference type="Pfam" id="PF25994">
    <property type="entry name" value="HH_AprE"/>
    <property type="match status" value="1"/>
</dbReference>
<evidence type="ECO:0000313" key="13">
    <source>
        <dbReference type="EMBL" id="QIM10428.1"/>
    </source>
</evidence>
<evidence type="ECO:0000256" key="5">
    <source>
        <dbReference type="ARBA" id="ARBA00022519"/>
    </source>
</evidence>
<feature type="coiled-coil region" evidence="10">
    <location>
        <begin position="125"/>
        <end position="152"/>
    </location>
</feature>
<feature type="coiled-coil region" evidence="10">
    <location>
        <begin position="242"/>
        <end position="319"/>
    </location>
</feature>
<sequence length="466" mass="53432">MMEQFKRYWEIAKLALLQEKAAKDSKLKGMNEHEKEFLPAVLEVTEMPPSHAARLLTYVIMLMFTVLILWSILGKIDIIATATGKLMPASNIKTIQTLVDSEIEEIYVQEGQYVKEGQDLIKFNQTEVQANIRRIKNEMKALEIAIARLQALLTENPEDNFVYDEAIDEYLIKMHSGLLKSQMTEKAAKVEVLNGQIAKAEKEKDTIGADLHRIEKLLPSVKERIEKKKILADKKLIARLSFLEQEEELTNLQEQRNVQAKKMAETEANIEFLKKELRQYLAEFDKNLMQELTDNREKLASYQQELIKYEEALKRTVVKAPLSGYVQQLVYHTKGGVVETAKPIMNLVPEDYKLEADVMILNKDIGFVRPEQDVEIKIDSFPFTKYGTIKGLVRNISGDAVQDEKLGLIFPSRLTLLDNKILADGQIVQLKPGMSVTAEIKTGKRRVIEYLLSPVMKYLNESMRER</sequence>
<dbReference type="GO" id="GO:0009306">
    <property type="term" value="P:protein secretion"/>
    <property type="evidence" value="ECO:0007669"/>
    <property type="project" value="InterPro"/>
</dbReference>
<keyword evidence="8 9" id="KW-0472">Membrane</keyword>
<keyword evidence="6 9" id="KW-0812">Transmembrane</keyword>
<proteinExistence type="inferred from homology"/>
<feature type="transmembrane region" description="Helical" evidence="9">
    <location>
        <begin position="55"/>
        <end position="73"/>
    </location>
</feature>
<protein>
    <recommendedName>
        <fullName evidence="9">Membrane fusion protein (MFP) family protein</fullName>
    </recommendedName>
</protein>
<dbReference type="Pfam" id="PF26002">
    <property type="entry name" value="Beta-barrel_AprE"/>
    <property type="match status" value="1"/>
</dbReference>
<evidence type="ECO:0000256" key="4">
    <source>
        <dbReference type="ARBA" id="ARBA00022475"/>
    </source>
</evidence>
<dbReference type="Gene3D" id="2.40.30.170">
    <property type="match status" value="1"/>
</dbReference>
<dbReference type="GO" id="GO:0005886">
    <property type="term" value="C:plasma membrane"/>
    <property type="evidence" value="ECO:0007669"/>
    <property type="project" value="UniProtKB-SubCell"/>
</dbReference>
<comment type="subcellular location">
    <subcellularLocation>
        <location evidence="1 9">Cell inner membrane</location>
        <topology evidence="1 9">Single-pass membrane protein</topology>
    </subcellularLocation>
</comment>
<dbReference type="SUPFAM" id="SSF111369">
    <property type="entry name" value="HlyD-like secretion proteins"/>
    <property type="match status" value="1"/>
</dbReference>
<dbReference type="PANTHER" id="PTHR30386">
    <property type="entry name" value="MEMBRANE FUSION SUBUNIT OF EMRAB-TOLC MULTIDRUG EFFLUX PUMP"/>
    <property type="match status" value="1"/>
</dbReference>
<evidence type="ECO:0000256" key="10">
    <source>
        <dbReference type="SAM" id="Coils"/>
    </source>
</evidence>
<accession>A0A6G8F2N1</accession>
<dbReference type="Gene3D" id="2.40.50.100">
    <property type="match status" value="1"/>
</dbReference>
<dbReference type="Gene3D" id="1.10.287.470">
    <property type="entry name" value="Helix hairpin bin"/>
    <property type="match status" value="1"/>
</dbReference>
<dbReference type="PANTHER" id="PTHR30386:SF27">
    <property type="entry name" value="MEMBRANE FUSION PROTEIN (MFP) FAMILY PROTEIN"/>
    <property type="match status" value="1"/>
</dbReference>
<evidence type="ECO:0000256" key="1">
    <source>
        <dbReference type="ARBA" id="ARBA00004377"/>
    </source>
</evidence>
<keyword evidence="3 9" id="KW-0813">Transport</keyword>
<keyword evidence="4 9" id="KW-1003">Cell membrane</keyword>
<dbReference type="PROSITE" id="PS00543">
    <property type="entry name" value="HLYD_FAMILY"/>
    <property type="match status" value="1"/>
</dbReference>
<organism evidence="13">
    <name type="scientific">uncultured Alphaproteobacteria bacterium</name>
    <dbReference type="NCBI Taxonomy" id="91750"/>
    <lineage>
        <taxon>Bacteria</taxon>
        <taxon>Pseudomonadati</taxon>
        <taxon>Pseudomonadota</taxon>
        <taxon>Alphaproteobacteria</taxon>
        <taxon>environmental samples</taxon>
    </lineage>
</organism>
<dbReference type="AlphaFoldDB" id="A0A6G8F2N1"/>
<feature type="domain" description="AprE-like long alpha-helical hairpin" evidence="11">
    <location>
        <begin position="128"/>
        <end position="310"/>
    </location>
</feature>
<keyword evidence="10" id="KW-0175">Coiled coil</keyword>
<evidence type="ECO:0000259" key="11">
    <source>
        <dbReference type="Pfam" id="PF25994"/>
    </source>
</evidence>
<dbReference type="EMBL" id="MN990730">
    <property type="protein sequence ID" value="QIM10428.1"/>
    <property type="molecule type" value="Genomic_DNA"/>
</dbReference>
<evidence type="ECO:0000256" key="6">
    <source>
        <dbReference type="ARBA" id="ARBA00022692"/>
    </source>
</evidence>
<dbReference type="InterPro" id="IPR010129">
    <property type="entry name" value="T1SS_HlyD"/>
</dbReference>
<evidence type="ECO:0000256" key="7">
    <source>
        <dbReference type="ARBA" id="ARBA00022989"/>
    </source>
</evidence>
<dbReference type="InterPro" id="IPR050739">
    <property type="entry name" value="MFP"/>
</dbReference>
<dbReference type="NCBIfam" id="TIGR01843">
    <property type="entry name" value="type_I_hlyD"/>
    <property type="match status" value="1"/>
</dbReference>
<feature type="domain" description="AprE-like beta-barrel" evidence="12">
    <location>
        <begin position="355"/>
        <end position="443"/>
    </location>
</feature>
<dbReference type="InterPro" id="IPR006144">
    <property type="entry name" value="Secretion_HlyD_CS"/>
</dbReference>
<gene>
    <name evidence="13" type="primary">hlyD</name>
    <name evidence="13" type="ORF">PlAlph_3200</name>
</gene>
<keyword evidence="7 9" id="KW-1133">Transmembrane helix</keyword>
<evidence type="ECO:0000256" key="9">
    <source>
        <dbReference type="RuleBase" id="RU365093"/>
    </source>
</evidence>
<name>A0A6G8F2N1_9PROT</name>
<evidence type="ECO:0000259" key="12">
    <source>
        <dbReference type="Pfam" id="PF26002"/>
    </source>
</evidence>
<reference evidence="13" key="1">
    <citation type="journal article" date="2020" name="J. ISSAAS">
        <title>Lactobacilli and other gastrointestinal microbiota of Peromyscus leucopus, reservoir host for agents of Lyme disease and other zoonoses in North America.</title>
        <authorList>
            <person name="Milovic A."/>
            <person name="Bassam K."/>
            <person name="Shao H."/>
            <person name="Chatzistamou I."/>
            <person name="Tufts D.M."/>
            <person name="Diuk-Wasser M."/>
            <person name="Barbour A.G."/>
        </authorList>
    </citation>
    <scope>NUCLEOTIDE SEQUENCE</scope>
    <source>
        <strain evidence="13">LL90</strain>
    </source>
</reference>
<dbReference type="InterPro" id="IPR058781">
    <property type="entry name" value="HH_AprE-like"/>
</dbReference>
<evidence type="ECO:0000256" key="2">
    <source>
        <dbReference type="ARBA" id="ARBA00009477"/>
    </source>
</evidence>
<evidence type="ECO:0000256" key="8">
    <source>
        <dbReference type="ARBA" id="ARBA00023136"/>
    </source>
</evidence>